<dbReference type="Pfam" id="PF02397">
    <property type="entry name" value="Bac_transf"/>
    <property type="match status" value="1"/>
</dbReference>
<dbReference type="Pfam" id="PF13727">
    <property type="entry name" value="CoA_binding_3"/>
    <property type="match status" value="1"/>
</dbReference>
<dbReference type="GO" id="GO:0005886">
    <property type="term" value="C:plasma membrane"/>
    <property type="evidence" value="ECO:0007669"/>
    <property type="project" value="InterPro"/>
</dbReference>
<dbReference type="GO" id="GO:0000271">
    <property type="term" value="P:polysaccharide biosynthetic process"/>
    <property type="evidence" value="ECO:0007669"/>
    <property type="project" value="InterPro"/>
</dbReference>
<dbReference type="EMBL" id="PELM01000155">
    <property type="protein sequence ID" value="RTH03129.1"/>
    <property type="molecule type" value="Genomic_DNA"/>
</dbReference>
<comment type="similarity">
    <text evidence="2">Belongs to the bacterial sugar transferase family.</text>
</comment>
<feature type="transmembrane region" description="Helical" evidence="7">
    <location>
        <begin position="288"/>
        <end position="309"/>
    </location>
</feature>
<dbReference type="Gene3D" id="3.40.50.720">
    <property type="entry name" value="NAD(P)-binding Rossmann-like Domain"/>
    <property type="match status" value="1"/>
</dbReference>
<feature type="transmembrane region" description="Helical" evidence="7">
    <location>
        <begin position="96"/>
        <end position="114"/>
    </location>
</feature>
<gene>
    <name evidence="9" type="ORF">CSW50_05905</name>
</gene>
<comment type="caution">
    <text evidence="9">The sequence shown here is derived from an EMBL/GenBank/DDBJ whole genome shotgun (WGS) entry which is preliminary data.</text>
</comment>
<dbReference type="InterPro" id="IPR036291">
    <property type="entry name" value="NAD(P)-bd_dom_sf"/>
</dbReference>
<evidence type="ECO:0000313" key="9">
    <source>
        <dbReference type="EMBL" id="RTH03129.1"/>
    </source>
</evidence>
<dbReference type="SUPFAM" id="SSF51735">
    <property type="entry name" value="NAD(P)-binding Rossmann-fold domains"/>
    <property type="match status" value="1"/>
</dbReference>
<dbReference type="InterPro" id="IPR017475">
    <property type="entry name" value="EPS_sugar_tfrase"/>
</dbReference>
<dbReference type="GO" id="GO:0016780">
    <property type="term" value="F:phosphotransferase activity, for other substituted phosphate groups"/>
    <property type="evidence" value="ECO:0007669"/>
    <property type="project" value="TreeGrafter"/>
</dbReference>
<evidence type="ECO:0000259" key="8">
    <source>
        <dbReference type="Pfam" id="PF02397"/>
    </source>
</evidence>
<evidence type="ECO:0000256" key="4">
    <source>
        <dbReference type="ARBA" id="ARBA00022692"/>
    </source>
</evidence>
<name>A0A430R6U4_THESC</name>
<evidence type="ECO:0000256" key="1">
    <source>
        <dbReference type="ARBA" id="ARBA00004141"/>
    </source>
</evidence>
<feature type="transmembrane region" description="Helical" evidence="7">
    <location>
        <begin position="63"/>
        <end position="84"/>
    </location>
</feature>
<dbReference type="AlphaFoldDB" id="A0A430R6U4"/>
<comment type="subcellular location">
    <subcellularLocation>
        <location evidence="1">Membrane</location>
        <topology evidence="1">Multi-pass membrane protein</topology>
    </subcellularLocation>
</comment>
<feature type="domain" description="Bacterial sugar transferase" evidence="8">
    <location>
        <begin position="283"/>
        <end position="476"/>
    </location>
</feature>
<evidence type="ECO:0000256" key="3">
    <source>
        <dbReference type="ARBA" id="ARBA00022679"/>
    </source>
</evidence>
<feature type="transmembrane region" description="Helical" evidence="7">
    <location>
        <begin position="21"/>
        <end position="43"/>
    </location>
</feature>
<evidence type="ECO:0000256" key="6">
    <source>
        <dbReference type="ARBA" id="ARBA00023136"/>
    </source>
</evidence>
<keyword evidence="4 7" id="KW-0812">Transmembrane</keyword>
<dbReference type="NCBIfam" id="TIGR03025">
    <property type="entry name" value="EPS_sugtrans"/>
    <property type="match status" value="1"/>
</dbReference>
<feature type="transmembrane region" description="Helical" evidence="7">
    <location>
        <begin position="120"/>
        <end position="141"/>
    </location>
</feature>
<evidence type="ECO:0000313" key="10">
    <source>
        <dbReference type="Proteomes" id="UP000288082"/>
    </source>
</evidence>
<evidence type="ECO:0000256" key="5">
    <source>
        <dbReference type="ARBA" id="ARBA00022989"/>
    </source>
</evidence>
<dbReference type="RefSeq" id="WP_126187391.1">
    <property type="nucleotide sequence ID" value="NZ_PELM01000155.1"/>
</dbReference>
<dbReference type="NCBIfam" id="TIGR03022">
    <property type="entry name" value="WbaP_sugtrans"/>
    <property type="match status" value="1"/>
</dbReference>
<keyword evidence="5 7" id="KW-1133">Transmembrane helix</keyword>
<dbReference type="PANTHER" id="PTHR30576:SF0">
    <property type="entry name" value="UNDECAPRENYL-PHOSPHATE N-ACETYLGALACTOSAMINYL 1-PHOSPHATE TRANSFERASE-RELATED"/>
    <property type="match status" value="1"/>
</dbReference>
<dbReference type="InterPro" id="IPR017472">
    <property type="entry name" value="Undecaprenyl-P_galact_Ptfrase"/>
</dbReference>
<organism evidence="9 10">
    <name type="scientific">Thermus scotoductus</name>
    <dbReference type="NCBI Taxonomy" id="37636"/>
    <lineage>
        <taxon>Bacteria</taxon>
        <taxon>Thermotogati</taxon>
        <taxon>Deinococcota</taxon>
        <taxon>Deinococci</taxon>
        <taxon>Thermales</taxon>
        <taxon>Thermaceae</taxon>
        <taxon>Thermus</taxon>
    </lineage>
</organism>
<sequence>MKIKAKAIGKRVNVSSALPRLAVPGLLLADLLALEASLLLGYATREVLGFWFPAKVPLEVLRSVSLALLIFPFGYALAGLYPGYGLVPVERVRRQVQLTFVSFLVLISWEWLFLREGWSRGVLGLAMGYALVLVPLMAALAREVLVRLGAWGAPVVILGAGKSGALVARSLRAEPALGLRPTAFLDDDPAKWGVEVEGLPVLGSLDLASHLAQKGFRYTVLAMPGVGRERMVDLVNKLPFPHVILVPDLFGVQSLWVSTRDLAGVLGLEVKKNLLVRRNRLLKRALDYLLGLPLFLVSLPFLALLALWIKRVSPGPAFYVQEREGYMGRTIRVWKLRTMYPDAERHLEEYLERNPEAREEWLRFFKLKDDPRVLPGIGHFLRKTSLDELPQLFNVLKGEMSLVGPRPFTRYHLEKFPEDFRALRRSVPPGITGLWQVSARSEGDLEVQQALDTYYIRNWSLWFDLYLLARTVWAVLTRKGAY</sequence>
<protein>
    <submittedName>
        <fullName evidence="9">Exopolysaccharide biosynthesis polyprenyl glycosylphosphotransferase</fullName>
    </submittedName>
</protein>
<dbReference type="InterPro" id="IPR003362">
    <property type="entry name" value="Bact_transf"/>
</dbReference>
<keyword evidence="6 7" id="KW-0472">Membrane</keyword>
<keyword evidence="3 9" id="KW-0808">Transferase</keyword>
<dbReference type="Proteomes" id="UP000288082">
    <property type="component" value="Unassembled WGS sequence"/>
</dbReference>
<dbReference type="PANTHER" id="PTHR30576">
    <property type="entry name" value="COLANIC BIOSYNTHESIS UDP-GLUCOSE LIPID CARRIER TRANSFERASE"/>
    <property type="match status" value="1"/>
</dbReference>
<accession>A0A430R6U4</accession>
<reference evidence="9 10" key="1">
    <citation type="journal article" date="2019" name="Extremophiles">
        <title>Biogeography of thermophiles and predominance of Thermus scotoductus in domestic water heaters.</title>
        <authorList>
            <person name="Wilpiszeski R.L."/>
            <person name="Zhang Z."/>
            <person name="House C.H."/>
        </authorList>
    </citation>
    <scope>NUCLEOTIDE SEQUENCE [LARGE SCALE GENOMIC DNA]</scope>
    <source>
        <strain evidence="9 10">38_S38</strain>
    </source>
</reference>
<evidence type="ECO:0000256" key="2">
    <source>
        <dbReference type="ARBA" id="ARBA00006464"/>
    </source>
</evidence>
<proteinExistence type="inferred from homology"/>
<evidence type="ECO:0000256" key="7">
    <source>
        <dbReference type="SAM" id="Phobius"/>
    </source>
</evidence>